<dbReference type="RefSeq" id="WP_377001347.1">
    <property type="nucleotide sequence ID" value="NZ_JBHSQE010000005.1"/>
</dbReference>
<feature type="transmembrane region" description="Helical" evidence="1">
    <location>
        <begin position="77"/>
        <end position="98"/>
    </location>
</feature>
<keyword evidence="1" id="KW-0472">Membrane</keyword>
<dbReference type="PANTHER" id="PTHR36435">
    <property type="entry name" value="SLR1288 PROTEIN"/>
    <property type="match status" value="1"/>
</dbReference>
<evidence type="ECO:0000313" key="4">
    <source>
        <dbReference type="Proteomes" id="UP001596244"/>
    </source>
</evidence>
<dbReference type="EC" id="3.4.-.-" evidence="3"/>
<gene>
    <name evidence="3" type="ORF">ACFPUZ_07955</name>
</gene>
<feature type="transmembrane region" description="Helical" evidence="1">
    <location>
        <begin position="12"/>
        <end position="32"/>
    </location>
</feature>
<feature type="transmembrane region" description="Helical" evidence="1">
    <location>
        <begin position="185"/>
        <end position="203"/>
    </location>
</feature>
<proteinExistence type="predicted"/>
<feature type="transmembrane region" description="Helical" evidence="1">
    <location>
        <begin position="210"/>
        <end position="229"/>
    </location>
</feature>
<keyword evidence="3" id="KW-0378">Hydrolase</keyword>
<dbReference type="GO" id="GO:0016787">
    <property type="term" value="F:hydrolase activity"/>
    <property type="evidence" value="ECO:0007669"/>
    <property type="project" value="UniProtKB-KW"/>
</dbReference>
<dbReference type="InterPro" id="IPR003675">
    <property type="entry name" value="Rce1/LyrA-like_dom"/>
</dbReference>
<reference evidence="4" key="1">
    <citation type="journal article" date="2019" name="Int. J. Syst. Evol. Microbiol.">
        <title>The Global Catalogue of Microorganisms (GCM) 10K type strain sequencing project: providing services to taxonomists for standard genome sequencing and annotation.</title>
        <authorList>
            <consortium name="The Broad Institute Genomics Platform"/>
            <consortium name="The Broad Institute Genome Sequencing Center for Infectious Disease"/>
            <person name="Wu L."/>
            <person name="Ma J."/>
        </authorList>
    </citation>
    <scope>NUCLEOTIDE SEQUENCE [LARGE SCALE GENOMIC DNA]</scope>
    <source>
        <strain evidence="4">CCUG 51943</strain>
    </source>
</reference>
<protein>
    <submittedName>
        <fullName evidence="3">CPBP family intramembrane glutamic endopeptidase</fullName>
        <ecNumber evidence="3">3.4.-.-</ecNumber>
    </submittedName>
</protein>
<keyword evidence="4" id="KW-1185">Reference proteome</keyword>
<keyword evidence="1" id="KW-1133">Transmembrane helix</keyword>
<sequence>MTSRLAAHLTTWKAWYAIFAVPAFMLASLVVIGGPLLTPVSFLLFAFLGLLFIALASRRWPSSADLALRRGLTRRDLLIIGVAWAVSHALFWALGRGAGSQTGRAEQLFSEMGLDGPLLPAAVGLLSAVVLAPVCEEILFRGTMLRPIHDAFARRGKTWWGVALGILASTVVFAMPHLAEDSLNRMTLAYLITGVSFGLVYVLTGSMTAAMIAHSLQSVTAFAQVLWFGHGDTTVHPVLWALVITSPVIVYLSAQLLRKILPQR</sequence>
<keyword evidence="1" id="KW-0812">Transmembrane</keyword>
<dbReference type="Proteomes" id="UP001596244">
    <property type="component" value="Unassembled WGS sequence"/>
</dbReference>
<accession>A0ABW1QBS6</accession>
<name>A0ABW1QBS6_9CORY</name>
<feature type="transmembrane region" description="Helical" evidence="1">
    <location>
        <begin position="235"/>
        <end position="254"/>
    </location>
</feature>
<comment type="caution">
    <text evidence="3">The sequence shown here is derived from an EMBL/GenBank/DDBJ whole genome shotgun (WGS) entry which is preliminary data.</text>
</comment>
<evidence type="ECO:0000256" key="1">
    <source>
        <dbReference type="SAM" id="Phobius"/>
    </source>
</evidence>
<feature type="domain" description="CAAX prenyl protease 2/Lysostaphin resistance protein A-like" evidence="2">
    <location>
        <begin position="122"/>
        <end position="217"/>
    </location>
</feature>
<feature type="transmembrane region" description="Helical" evidence="1">
    <location>
        <begin position="159"/>
        <end position="179"/>
    </location>
</feature>
<feature type="transmembrane region" description="Helical" evidence="1">
    <location>
        <begin position="38"/>
        <end position="56"/>
    </location>
</feature>
<dbReference type="PANTHER" id="PTHR36435:SF1">
    <property type="entry name" value="CAAX AMINO TERMINAL PROTEASE FAMILY PROTEIN"/>
    <property type="match status" value="1"/>
</dbReference>
<dbReference type="Pfam" id="PF02517">
    <property type="entry name" value="Rce1-like"/>
    <property type="match status" value="1"/>
</dbReference>
<dbReference type="InterPro" id="IPR052710">
    <property type="entry name" value="CAAX_protease"/>
</dbReference>
<feature type="transmembrane region" description="Helical" evidence="1">
    <location>
        <begin position="118"/>
        <end position="139"/>
    </location>
</feature>
<dbReference type="EMBL" id="JBHSQE010000005">
    <property type="protein sequence ID" value="MFC6146736.1"/>
    <property type="molecule type" value="Genomic_DNA"/>
</dbReference>
<evidence type="ECO:0000259" key="2">
    <source>
        <dbReference type="Pfam" id="PF02517"/>
    </source>
</evidence>
<organism evidence="3 4">
    <name type="scientific">Corynebacterium nasicanis</name>
    <dbReference type="NCBI Taxonomy" id="1448267"/>
    <lineage>
        <taxon>Bacteria</taxon>
        <taxon>Bacillati</taxon>
        <taxon>Actinomycetota</taxon>
        <taxon>Actinomycetes</taxon>
        <taxon>Mycobacteriales</taxon>
        <taxon>Corynebacteriaceae</taxon>
        <taxon>Corynebacterium</taxon>
    </lineage>
</organism>
<evidence type="ECO:0000313" key="3">
    <source>
        <dbReference type="EMBL" id="MFC6146736.1"/>
    </source>
</evidence>